<keyword evidence="2" id="KW-0378">Hydrolase</keyword>
<dbReference type="Proteomes" id="UP000595437">
    <property type="component" value="Chromosome 11"/>
</dbReference>
<feature type="compositionally biased region" description="Acidic residues" evidence="1">
    <location>
        <begin position="1"/>
        <end position="16"/>
    </location>
</feature>
<feature type="region of interest" description="Disordered" evidence="1">
    <location>
        <begin position="46"/>
        <end position="68"/>
    </location>
</feature>
<dbReference type="EMBL" id="CP045900">
    <property type="protein sequence ID" value="QQP42317.1"/>
    <property type="molecule type" value="Genomic_DNA"/>
</dbReference>
<sequence length="68" mass="7478">MTEVEADLLDYEEEDTPTPAVTTESNGSEHKKEVKALMSPFTALASGIPPQARDPSCHRGLWIEHPSE</sequence>
<organism evidence="2 3">
    <name type="scientific">Caligus rogercresseyi</name>
    <name type="common">Sea louse</name>
    <dbReference type="NCBI Taxonomy" id="217165"/>
    <lineage>
        <taxon>Eukaryota</taxon>
        <taxon>Metazoa</taxon>
        <taxon>Ecdysozoa</taxon>
        <taxon>Arthropoda</taxon>
        <taxon>Crustacea</taxon>
        <taxon>Multicrustacea</taxon>
        <taxon>Hexanauplia</taxon>
        <taxon>Copepoda</taxon>
        <taxon>Siphonostomatoida</taxon>
        <taxon>Caligidae</taxon>
        <taxon>Caligus</taxon>
    </lineage>
</organism>
<accession>A0A7T8H2F6</accession>
<proteinExistence type="predicted"/>
<dbReference type="GO" id="GO:0004386">
    <property type="term" value="F:helicase activity"/>
    <property type="evidence" value="ECO:0007669"/>
    <property type="project" value="UniProtKB-KW"/>
</dbReference>
<feature type="compositionally biased region" description="Basic and acidic residues" evidence="1">
    <location>
        <begin position="55"/>
        <end position="68"/>
    </location>
</feature>
<keyword evidence="2" id="KW-0067">ATP-binding</keyword>
<keyword evidence="3" id="KW-1185">Reference proteome</keyword>
<feature type="region of interest" description="Disordered" evidence="1">
    <location>
        <begin position="1"/>
        <end position="31"/>
    </location>
</feature>
<keyword evidence="2" id="KW-0347">Helicase</keyword>
<feature type="non-terminal residue" evidence="2">
    <location>
        <position position="68"/>
    </location>
</feature>
<keyword evidence="2" id="KW-0547">Nucleotide-binding</keyword>
<name>A0A7T8H2F6_CALRO</name>
<evidence type="ECO:0000256" key="1">
    <source>
        <dbReference type="SAM" id="MobiDB-lite"/>
    </source>
</evidence>
<gene>
    <name evidence="2" type="ORF">FKW44_016937</name>
</gene>
<evidence type="ECO:0000313" key="3">
    <source>
        <dbReference type="Proteomes" id="UP000595437"/>
    </source>
</evidence>
<protein>
    <submittedName>
        <fullName evidence="2">ATP-dependent RNA helicase DDX39</fullName>
    </submittedName>
</protein>
<dbReference type="AlphaFoldDB" id="A0A7T8H2F6"/>
<reference evidence="3" key="1">
    <citation type="submission" date="2021-01" db="EMBL/GenBank/DDBJ databases">
        <title>Caligus Genome Assembly.</title>
        <authorList>
            <person name="Gallardo-Escarate C."/>
        </authorList>
    </citation>
    <scope>NUCLEOTIDE SEQUENCE [LARGE SCALE GENOMIC DNA]</scope>
</reference>
<evidence type="ECO:0000313" key="2">
    <source>
        <dbReference type="EMBL" id="QQP42317.1"/>
    </source>
</evidence>